<reference evidence="2 3" key="1">
    <citation type="journal article" date="2018" name="Evol. Lett.">
        <title>Horizontal gene cluster transfer increased hallucinogenic mushroom diversity.</title>
        <authorList>
            <person name="Reynolds H.T."/>
            <person name="Vijayakumar V."/>
            <person name="Gluck-Thaler E."/>
            <person name="Korotkin H.B."/>
            <person name="Matheny P.B."/>
            <person name="Slot J.C."/>
        </authorList>
    </citation>
    <scope>NUCLEOTIDE SEQUENCE [LARGE SCALE GENOMIC DNA]</scope>
    <source>
        <strain evidence="2 3">SRW20</strain>
    </source>
</reference>
<dbReference type="AlphaFoldDB" id="A0A409X7M2"/>
<keyword evidence="3" id="KW-1185">Reference proteome</keyword>
<accession>A0A409X7M2</accession>
<dbReference type="EMBL" id="NHYE01004016">
    <property type="protein sequence ID" value="PPQ86735.1"/>
    <property type="molecule type" value="Genomic_DNA"/>
</dbReference>
<comment type="caution">
    <text evidence="2">The sequence shown here is derived from an EMBL/GenBank/DDBJ whole genome shotgun (WGS) entry which is preliminary data.</text>
</comment>
<evidence type="ECO:0000256" key="1">
    <source>
        <dbReference type="SAM" id="Phobius"/>
    </source>
</evidence>
<feature type="transmembrane region" description="Helical" evidence="1">
    <location>
        <begin position="25"/>
        <end position="46"/>
    </location>
</feature>
<keyword evidence="1" id="KW-1133">Transmembrane helix</keyword>
<protein>
    <submittedName>
        <fullName evidence="2">Uncharacterized protein</fullName>
    </submittedName>
</protein>
<organism evidence="2 3">
    <name type="scientific">Gymnopilus dilepis</name>
    <dbReference type="NCBI Taxonomy" id="231916"/>
    <lineage>
        <taxon>Eukaryota</taxon>
        <taxon>Fungi</taxon>
        <taxon>Dikarya</taxon>
        <taxon>Basidiomycota</taxon>
        <taxon>Agaricomycotina</taxon>
        <taxon>Agaricomycetes</taxon>
        <taxon>Agaricomycetidae</taxon>
        <taxon>Agaricales</taxon>
        <taxon>Agaricineae</taxon>
        <taxon>Hymenogastraceae</taxon>
        <taxon>Gymnopilus</taxon>
    </lineage>
</organism>
<dbReference type="InParanoid" id="A0A409X7M2"/>
<evidence type="ECO:0000313" key="3">
    <source>
        <dbReference type="Proteomes" id="UP000284706"/>
    </source>
</evidence>
<proteinExistence type="predicted"/>
<gene>
    <name evidence="2" type="ORF">CVT26_003925</name>
</gene>
<dbReference type="Proteomes" id="UP000284706">
    <property type="component" value="Unassembled WGS sequence"/>
</dbReference>
<keyword evidence="1" id="KW-0812">Transmembrane</keyword>
<keyword evidence="1" id="KW-0472">Membrane</keyword>
<sequence>MLGDDPISFFDHLPNTLKPSRQLQLWLWLFLVVNSAHDALISGLLIHQSSDLKYSPPVDLPCRHSQLVSAPPAAQLIPPQIRPHSVSNYYYWEPLCTCRITFFDMFLVFGASIWGNFFGIEVCIVAGAARGFKFLRNYSGHWSNWAHGGHYSPHNKSPKDHSDFSESNIAPRSYTAISTATIPTPEVAQKRT</sequence>
<evidence type="ECO:0000313" key="2">
    <source>
        <dbReference type="EMBL" id="PPQ86735.1"/>
    </source>
</evidence>
<name>A0A409X7M2_9AGAR</name>